<protein>
    <submittedName>
        <fullName evidence="1">Uncharacterized protein</fullName>
    </submittedName>
</protein>
<evidence type="ECO:0000313" key="2">
    <source>
        <dbReference type="Proteomes" id="UP001172778"/>
    </source>
</evidence>
<reference evidence="1" key="1">
    <citation type="submission" date="2023-03" db="EMBL/GenBank/DDBJ databases">
        <title>Chitinimonas shenzhenensis gen. nov., sp. nov., a novel member of family Burkholderiaceae isolated from activated sludge collected in Shen Zhen, China.</title>
        <authorList>
            <person name="Wang X."/>
        </authorList>
    </citation>
    <scope>NUCLEOTIDE SEQUENCE</scope>
    <source>
        <strain evidence="1">DQS-5</strain>
    </source>
</reference>
<name>A0ABT7DVP0_9NEIS</name>
<accession>A0ABT7DVP0</accession>
<dbReference type="EMBL" id="JARRAF010000008">
    <property type="protein sequence ID" value="MDK2124126.1"/>
    <property type="molecule type" value="Genomic_DNA"/>
</dbReference>
<proteinExistence type="predicted"/>
<keyword evidence="2" id="KW-1185">Reference proteome</keyword>
<sequence>MPKSLRKADCWRARATISFTHIWLEINDGPGAGAYPTDYRIADPTGHKPCL</sequence>
<dbReference type="Proteomes" id="UP001172778">
    <property type="component" value="Unassembled WGS sequence"/>
</dbReference>
<evidence type="ECO:0000313" key="1">
    <source>
        <dbReference type="EMBL" id="MDK2124126.1"/>
    </source>
</evidence>
<gene>
    <name evidence="1" type="ORF">PZA18_08710</name>
</gene>
<organism evidence="1 2">
    <name type="scientific">Parachitinimonas caeni</name>
    <dbReference type="NCBI Taxonomy" id="3031301"/>
    <lineage>
        <taxon>Bacteria</taxon>
        <taxon>Pseudomonadati</taxon>
        <taxon>Pseudomonadota</taxon>
        <taxon>Betaproteobacteria</taxon>
        <taxon>Neisseriales</taxon>
        <taxon>Chitinibacteraceae</taxon>
        <taxon>Parachitinimonas</taxon>
    </lineage>
</organism>
<comment type="caution">
    <text evidence="1">The sequence shown here is derived from an EMBL/GenBank/DDBJ whole genome shotgun (WGS) entry which is preliminary data.</text>
</comment>
<dbReference type="RefSeq" id="WP_284100436.1">
    <property type="nucleotide sequence ID" value="NZ_JARRAF010000008.1"/>
</dbReference>